<dbReference type="Gene3D" id="3.40.1090.10">
    <property type="entry name" value="Cytosolic phospholipase A2 catalytic domain"/>
    <property type="match status" value="1"/>
</dbReference>
<organism evidence="3 4">
    <name type="scientific">Tepiditoga spiralis</name>
    <dbReference type="NCBI Taxonomy" id="2108365"/>
    <lineage>
        <taxon>Bacteria</taxon>
        <taxon>Thermotogati</taxon>
        <taxon>Thermotogota</taxon>
        <taxon>Thermotogae</taxon>
        <taxon>Petrotogales</taxon>
        <taxon>Petrotogaceae</taxon>
        <taxon>Tepiditoga</taxon>
    </lineage>
</organism>
<dbReference type="Pfam" id="PF01734">
    <property type="entry name" value="Patatin"/>
    <property type="match status" value="1"/>
</dbReference>
<proteinExistence type="predicted"/>
<dbReference type="KEGG" id="ocy:OSSY52_22810"/>
<evidence type="ECO:0000259" key="2">
    <source>
        <dbReference type="Pfam" id="PF01734"/>
    </source>
</evidence>
<dbReference type="AlphaFoldDB" id="A0A7G1G6B1"/>
<dbReference type="SUPFAM" id="SSF52151">
    <property type="entry name" value="FabD/lysophospholipase-like"/>
    <property type="match status" value="1"/>
</dbReference>
<dbReference type="RefSeq" id="WP_190614992.1">
    <property type="nucleotide sequence ID" value="NZ_AP018712.1"/>
</dbReference>
<dbReference type="Proteomes" id="UP000516361">
    <property type="component" value="Chromosome"/>
</dbReference>
<accession>A0A7G1G6B1</accession>
<evidence type="ECO:0000313" key="3">
    <source>
        <dbReference type="EMBL" id="BBE32140.1"/>
    </source>
</evidence>
<dbReference type="EMBL" id="AP018712">
    <property type="protein sequence ID" value="BBE32140.1"/>
    <property type="molecule type" value="Genomic_DNA"/>
</dbReference>
<keyword evidence="4" id="KW-1185">Reference proteome</keyword>
<dbReference type="InterPro" id="IPR016035">
    <property type="entry name" value="Acyl_Trfase/lysoPLipase"/>
</dbReference>
<evidence type="ECO:0000256" key="1">
    <source>
        <dbReference type="ARBA" id="ARBA00023098"/>
    </source>
</evidence>
<keyword evidence="1" id="KW-0443">Lipid metabolism</keyword>
<feature type="domain" description="PNPLA" evidence="2">
    <location>
        <begin position="16"/>
        <end position="168"/>
    </location>
</feature>
<dbReference type="InParanoid" id="A0A7G1G6B1"/>
<protein>
    <recommendedName>
        <fullName evidence="2">PNPLA domain-containing protein</fullName>
    </recommendedName>
</protein>
<sequence length="257" mass="29692">MNIAIGDLLEGLYWNSGVLEGLIKSKKSFNLYTSGTGSLIGIFYGMYGETFFGRLKTFLLEKENHLKKIFNINKIYSNRYSQASMLLKLGGGKLELYNQKDLKTYLNSYFKDLKIKDLKNKVNFEVFNIKTGKSCYLKEETKLSDVLLMELAISPFYKYYEYNDGFYIASSKLGFVPIDVPNDTLYTSYEYKICLENPKNASEILLKSSFLLAKKNFEIITENHNTIIPFKVSENPFNIQTFFDGVKAIQNYLEENK</sequence>
<evidence type="ECO:0000313" key="4">
    <source>
        <dbReference type="Proteomes" id="UP000516361"/>
    </source>
</evidence>
<dbReference type="GO" id="GO:0006629">
    <property type="term" value="P:lipid metabolic process"/>
    <property type="evidence" value="ECO:0007669"/>
    <property type="project" value="UniProtKB-KW"/>
</dbReference>
<name>A0A7G1G6B1_9BACT</name>
<dbReference type="InterPro" id="IPR002641">
    <property type="entry name" value="PNPLA_dom"/>
</dbReference>
<gene>
    <name evidence="3" type="ORF">OSSY52_22810</name>
</gene>
<reference evidence="3 4" key="1">
    <citation type="submission" date="2018-06" db="EMBL/GenBank/DDBJ databases">
        <title>Genome sequencing of Oceanotoga sp. sy52.</title>
        <authorList>
            <person name="Mori K."/>
        </authorList>
    </citation>
    <scope>NUCLEOTIDE SEQUENCE [LARGE SCALE GENOMIC DNA]</scope>
    <source>
        <strain evidence="4">sy52</strain>
    </source>
</reference>